<name>A0A246VUV9_ECOLX</name>
<dbReference type="AlphaFoldDB" id="A0A246VUV9"/>
<evidence type="ECO:0000313" key="6">
    <source>
        <dbReference type="Proteomes" id="UP000471490"/>
    </source>
</evidence>
<evidence type="ECO:0000313" key="4">
    <source>
        <dbReference type="EMBL" id="EFJ6484428.1"/>
    </source>
</evidence>
<protein>
    <submittedName>
        <fullName evidence="3">PbsX family transcriptional regulator</fullName>
    </submittedName>
</protein>
<proteinExistence type="predicted"/>
<evidence type="ECO:0000313" key="3">
    <source>
        <dbReference type="EMBL" id="EFD6887786.1"/>
    </source>
</evidence>
<comment type="caution">
    <text evidence="3">The sequence shown here is derived from an EMBL/GenBank/DDBJ whole genome shotgun (WGS) entry which is preliminary data.</text>
</comment>
<keyword evidence="1" id="KW-0805">Transcription regulation</keyword>
<evidence type="ECO:0000313" key="7">
    <source>
        <dbReference type="Proteomes" id="UP000531962"/>
    </source>
</evidence>
<evidence type="ECO:0000256" key="2">
    <source>
        <dbReference type="ARBA" id="ARBA00023163"/>
    </source>
</evidence>
<gene>
    <name evidence="4" type="ORF">A2J79_004859</name>
    <name evidence="5" type="ORF">FPI65_01290</name>
    <name evidence="3" type="ORF">FZU14_27305</name>
</gene>
<keyword evidence="2" id="KW-0804">Transcription</keyword>
<dbReference type="EMBL" id="VLTB01000023">
    <property type="protein sequence ID" value="NDR89975.1"/>
    <property type="molecule type" value="Genomic_DNA"/>
</dbReference>
<dbReference type="InterPro" id="IPR053721">
    <property type="entry name" value="Fimbrial_Adhesin_Reg"/>
</dbReference>
<reference evidence="5 6" key="2">
    <citation type="journal article" date="2020" name="Int. J. Nanomedicine">
        <title>Consequences Of Long-Term Bacteria's Exposure To Silver Nanoformulations With Different PhysicoChemical Properties.</title>
        <authorList>
            <person name="Kedziora A."/>
            <person name="Wernecki M."/>
            <person name="Korzekwa K."/>
            <person name="Speruda M."/>
            <person name="Gerasymchuk Y."/>
            <person name="Lukowiak A."/>
            <person name="Bugla-Ploskonska G."/>
        </authorList>
    </citation>
    <scope>NUCLEOTIDE SEQUENCE [LARGE SCALE GENOMIC DNA]</scope>
    <source>
        <strain evidence="5 6">ATCC 11230</strain>
    </source>
</reference>
<dbReference type="GO" id="GO:0006355">
    <property type="term" value="P:regulation of DNA-templated transcription"/>
    <property type="evidence" value="ECO:0007669"/>
    <property type="project" value="InterPro"/>
</dbReference>
<organism evidence="3 7">
    <name type="scientific">Escherichia coli</name>
    <dbReference type="NCBI Taxonomy" id="562"/>
    <lineage>
        <taxon>Bacteria</taxon>
        <taxon>Pseudomonadati</taxon>
        <taxon>Pseudomonadota</taxon>
        <taxon>Gammaproteobacteria</taxon>
        <taxon>Enterobacterales</taxon>
        <taxon>Enterobacteriaceae</taxon>
        <taxon>Escherichia</taxon>
    </lineage>
</organism>
<accession>A0A246VUV9</accession>
<evidence type="ECO:0000256" key="1">
    <source>
        <dbReference type="ARBA" id="ARBA00023015"/>
    </source>
</evidence>
<dbReference type="Proteomes" id="UP000471490">
    <property type="component" value="Unassembled WGS sequence"/>
</dbReference>
<dbReference type="Pfam" id="PF03333">
    <property type="entry name" value="PapB"/>
    <property type="match status" value="1"/>
</dbReference>
<dbReference type="Proteomes" id="UP000711811">
    <property type="component" value="Unassembled WGS sequence"/>
</dbReference>
<reference evidence="4" key="3">
    <citation type="submission" date="2020-02" db="EMBL/GenBank/DDBJ databases">
        <authorList>
            <person name="Ashton P.M."/>
            <person name="Dallman T."/>
            <person name="Nair S."/>
            <person name="De Pinna E."/>
            <person name="Peters T."/>
            <person name="Grant K."/>
        </authorList>
    </citation>
    <scope>NUCLEOTIDE SEQUENCE</scope>
    <source>
        <strain evidence="4">93335</strain>
    </source>
</reference>
<dbReference type="EMBL" id="AASKVF010000088">
    <property type="protein sequence ID" value="EFD6887786.1"/>
    <property type="molecule type" value="Genomic_DNA"/>
</dbReference>
<dbReference type="Gene3D" id="1.10.10.2690">
    <property type="match status" value="1"/>
</dbReference>
<dbReference type="InterPro" id="IPR004356">
    <property type="entry name" value="Adhesin_operon_reg_prot"/>
</dbReference>
<dbReference type="EMBL" id="AATCLQ010000068">
    <property type="protein sequence ID" value="EFJ6484428.1"/>
    <property type="molecule type" value="Genomic_DNA"/>
</dbReference>
<dbReference type="Proteomes" id="UP000531962">
    <property type="component" value="Unassembled WGS sequence"/>
</dbReference>
<dbReference type="RefSeq" id="WP_001304897.1">
    <property type="nucleotide sequence ID" value="NZ_BFHG01000010.1"/>
</dbReference>
<sequence>MCNGMADHIQRNTLTHYRFNVKPAINNISNEHFWLLIELSGIRSDKIIMSLREHLVDGFTKREVCERNDVSLSYFSISLKKISHIHNVCALLSEYYNNSF</sequence>
<dbReference type="PRINTS" id="PR01554">
    <property type="entry name" value="FIMREGULATRY"/>
</dbReference>
<reference evidence="3 7" key="1">
    <citation type="submission" date="2019-08" db="EMBL/GenBank/DDBJ databases">
        <authorList>
            <consortium name="NARMS: The National Antimicrobial Resistance Monitoring System"/>
        </authorList>
    </citation>
    <scope>NUCLEOTIDE SEQUENCE [LARGE SCALE GENOMIC DNA]</scope>
    <source>
        <strain evidence="3 7">19MD07CB01-EC</strain>
    </source>
</reference>
<evidence type="ECO:0000313" key="5">
    <source>
        <dbReference type="EMBL" id="NDR89975.1"/>
    </source>
</evidence>